<accession>A0A0A9E779</accession>
<name>A0A0A9E779_ARUDO</name>
<reference evidence="2" key="2">
    <citation type="journal article" date="2015" name="Data Brief">
        <title>Shoot transcriptome of the giant reed, Arundo donax.</title>
        <authorList>
            <person name="Barrero R.A."/>
            <person name="Guerrero F.D."/>
            <person name="Moolhuijzen P."/>
            <person name="Goolsby J.A."/>
            <person name="Tidwell J."/>
            <person name="Bellgard S.E."/>
            <person name="Bellgard M.I."/>
        </authorList>
    </citation>
    <scope>NUCLEOTIDE SEQUENCE</scope>
    <source>
        <tissue evidence="2">Shoot tissue taken approximately 20 cm above the soil surface</tissue>
    </source>
</reference>
<feature type="region of interest" description="Disordered" evidence="1">
    <location>
        <begin position="171"/>
        <end position="212"/>
    </location>
</feature>
<protein>
    <submittedName>
        <fullName evidence="2">Uncharacterized protein</fullName>
    </submittedName>
</protein>
<dbReference type="EMBL" id="GBRH01201959">
    <property type="protein sequence ID" value="JAD95936.1"/>
    <property type="molecule type" value="Transcribed_RNA"/>
</dbReference>
<feature type="compositionally biased region" description="Basic and acidic residues" evidence="1">
    <location>
        <begin position="120"/>
        <end position="129"/>
    </location>
</feature>
<proteinExistence type="predicted"/>
<evidence type="ECO:0000313" key="2">
    <source>
        <dbReference type="EMBL" id="JAD95936.1"/>
    </source>
</evidence>
<dbReference type="AlphaFoldDB" id="A0A0A9E779"/>
<feature type="compositionally biased region" description="Polar residues" evidence="1">
    <location>
        <begin position="178"/>
        <end position="191"/>
    </location>
</feature>
<organism evidence="2">
    <name type="scientific">Arundo donax</name>
    <name type="common">Giant reed</name>
    <name type="synonym">Donax arundinaceus</name>
    <dbReference type="NCBI Taxonomy" id="35708"/>
    <lineage>
        <taxon>Eukaryota</taxon>
        <taxon>Viridiplantae</taxon>
        <taxon>Streptophyta</taxon>
        <taxon>Embryophyta</taxon>
        <taxon>Tracheophyta</taxon>
        <taxon>Spermatophyta</taxon>
        <taxon>Magnoliopsida</taxon>
        <taxon>Liliopsida</taxon>
        <taxon>Poales</taxon>
        <taxon>Poaceae</taxon>
        <taxon>PACMAD clade</taxon>
        <taxon>Arundinoideae</taxon>
        <taxon>Arundineae</taxon>
        <taxon>Arundo</taxon>
    </lineage>
</organism>
<reference evidence="2" key="1">
    <citation type="submission" date="2014-09" db="EMBL/GenBank/DDBJ databases">
        <authorList>
            <person name="Magalhaes I.L.F."/>
            <person name="Oliveira U."/>
            <person name="Santos F.R."/>
            <person name="Vidigal T.H.D.A."/>
            <person name="Brescovit A.D."/>
            <person name="Santos A.J."/>
        </authorList>
    </citation>
    <scope>NUCLEOTIDE SEQUENCE</scope>
    <source>
        <tissue evidence="2">Shoot tissue taken approximately 20 cm above the soil surface</tissue>
    </source>
</reference>
<feature type="compositionally biased region" description="Basic and acidic residues" evidence="1">
    <location>
        <begin position="203"/>
        <end position="212"/>
    </location>
</feature>
<feature type="region of interest" description="Disordered" evidence="1">
    <location>
        <begin position="100"/>
        <end position="142"/>
    </location>
</feature>
<evidence type="ECO:0000256" key="1">
    <source>
        <dbReference type="SAM" id="MobiDB-lite"/>
    </source>
</evidence>
<feature type="compositionally biased region" description="Polar residues" evidence="1">
    <location>
        <begin position="103"/>
        <end position="115"/>
    </location>
</feature>
<sequence length="268" mass="30614">MGINIYYSAKQSKSPLYSKQVPYNSIIYKAFGQENPDSGTDDEGQRSGTKKRVAGSWCGKVWMSNQVHPLLAREREEHNHDMVYSKAMFSATSYDKIQEETSTRSATVISQSLSKRISRRKEGGPVEKSRAKKKRCAASDEATLHRSGIVMISETTHDQPRYFGDHVKHEDEVENEEASNTQQRQHELQSINKKSSSKRRKDDKRNNFHDLQDEKYDVGHRLDIVSIENTTVGDWDNNPQQGLDIVKVKSGVKLQGSKKKTRQVQGKW</sequence>